<dbReference type="PANTHER" id="PTHR22870">
    <property type="entry name" value="REGULATOR OF CHROMOSOME CONDENSATION"/>
    <property type="match status" value="1"/>
</dbReference>
<evidence type="ECO:0000256" key="2">
    <source>
        <dbReference type="ARBA" id="ARBA00022737"/>
    </source>
</evidence>
<evidence type="ECO:0000256" key="5">
    <source>
        <dbReference type="SAM" id="SignalP"/>
    </source>
</evidence>
<dbReference type="Pfam" id="PF09479">
    <property type="entry name" value="Flg_new"/>
    <property type="match status" value="2"/>
</dbReference>
<gene>
    <name evidence="7" type="ORF">DKK74_08555</name>
</gene>
<evidence type="ECO:0000313" key="8">
    <source>
        <dbReference type="Proteomes" id="UP000248128"/>
    </source>
</evidence>
<dbReference type="InterPro" id="IPR013378">
    <property type="entry name" value="InlB-like_B-rpt"/>
</dbReference>
<feature type="region of interest" description="Disordered" evidence="3">
    <location>
        <begin position="230"/>
        <end position="250"/>
    </location>
</feature>
<dbReference type="EMBL" id="QGLK01000005">
    <property type="protein sequence ID" value="PXY86841.1"/>
    <property type="molecule type" value="Genomic_DNA"/>
</dbReference>
<feature type="compositionally biased region" description="Polar residues" evidence="3">
    <location>
        <begin position="96"/>
        <end position="106"/>
    </location>
</feature>
<dbReference type="SUPFAM" id="SSF50985">
    <property type="entry name" value="RCC1/BLIP-II"/>
    <property type="match status" value="4"/>
</dbReference>
<dbReference type="PROSITE" id="PS50012">
    <property type="entry name" value="RCC1_3"/>
    <property type="match status" value="14"/>
</dbReference>
<dbReference type="PROSITE" id="PS51257">
    <property type="entry name" value="PROKAR_LIPOPROTEIN"/>
    <property type="match status" value="1"/>
</dbReference>
<feature type="compositionally biased region" description="Polar residues" evidence="3">
    <location>
        <begin position="26"/>
        <end position="44"/>
    </location>
</feature>
<dbReference type="AlphaFoldDB" id="A0A318MS43"/>
<reference evidence="7 8" key="1">
    <citation type="submission" date="2018-05" db="EMBL/GenBank/DDBJ databases">
        <title>Reference genomes for bee gut microbiota database.</title>
        <authorList>
            <person name="Ellegaard K.M."/>
        </authorList>
    </citation>
    <scope>NUCLEOTIDE SEQUENCE [LARGE SCALE GENOMIC DNA]</scope>
    <source>
        <strain evidence="7 8">ESL0199</strain>
    </source>
</reference>
<dbReference type="Pfam" id="PF25390">
    <property type="entry name" value="WD40_RLD"/>
    <property type="match status" value="2"/>
</dbReference>
<dbReference type="InterPro" id="IPR042229">
    <property type="entry name" value="Listeria/Bacterioides_rpt_sf"/>
</dbReference>
<keyword evidence="2" id="KW-0677">Repeat</keyword>
<dbReference type="NCBIfam" id="TIGR02543">
    <property type="entry name" value="List_Bact_rpt"/>
    <property type="match status" value="1"/>
</dbReference>
<dbReference type="Gene3D" id="2.60.40.4270">
    <property type="entry name" value="Listeria-Bacteroides repeat domain"/>
    <property type="match status" value="2"/>
</dbReference>
<keyword evidence="4" id="KW-1133">Transmembrane helix</keyword>
<dbReference type="InterPro" id="IPR000408">
    <property type="entry name" value="Reg_chr_condens"/>
</dbReference>
<feature type="compositionally biased region" description="Polar residues" evidence="3">
    <location>
        <begin position="664"/>
        <end position="673"/>
    </location>
</feature>
<feature type="compositionally biased region" description="Polar residues" evidence="3">
    <location>
        <begin position="232"/>
        <end position="250"/>
    </location>
</feature>
<feature type="domain" description="RCC1-like" evidence="6">
    <location>
        <begin position="306"/>
        <end position="590"/>
    </location>
</feature>
<organism evidence="7 8">
    <name type="scientific">Bifidobacterium asteroides</name>
    <dbReference type="NCBI Taxonomy" id="1684"/>
    <lineage>
        <taxon>Bacteria</taxon>
        <taxon>Bacillati</taxon>
        <taxon>Actinomycetota</taxon>
        <taxon>Actinomycetes</taxon>
        <taxon>Bifidobacteriales</taxon>
        <taxon>Bifidobacteriaceae</taxon>
        <taxon>Bifidobacterium</taxon>
    </lineage>
</organism>
<keyword evidence="4" id="KW-0812">Transmembrane</keyword>
<dbReference type="InterPro" id="IPR009091">
    <property type="entry name" value="RCC1/BLIP-II"/>
</dbReference>
<comment type="subcellular location">
    <subcellularLocation>
        <location evidence="1">Cell envelope</location>
    </subcellularLocation>
</comment>
<evidence type="ECO:0000313" key="7">
    <source>
        <dbReference type="EMBL" id="PXY86841.1"/>
    </source>
</evidence>
<feature type="transmembrane region" description="Helical" evidence="4">
    <location>
        <begin position="1217"/>
        <end position="1235"/>
    </location>
</feature>
<protein>
    <recommendedName>
        <fullName evidence="6">RCC1-like domain-containing protein</fullName>
    </recommendedName>
</protein>
<evidence type="ECO:0000256" key="4">
    <source>
        <dbReference type="SAM" id="Phobius"/>
    </source>
</evidence>
<evidence type="ECO:0000256" key="3">
    <source>
        <dbReference type="SAM" id="MobiDB-lite"/>
    </source>
</evidence>
<dbReference type="Pfam" id="PF00415">
    <property type="entry name" value="RCC1"/>
    <property type="match status" value="3"/>
</dbReference>
<proteinExistence type="predicted"/>
<dbReference type="RefSeq" id="WP_110413644.1">
    <property type="nucleotide sequence ID" value="NZ_QGLK01000005.1"/>
</dbReference>
<dbReference type="GO" id="GO:0030313">
    <property type="term" value="C:cell envelope"/>
    <property type="evidence" value="ECO:0007669"/>
    <property type="project" value="UniProtKB-SubCell"/>
</dbReference>
<evidence type="ECO:0000256" key="1">
    <source>
        <dbReference type="ARBA" id="ARBA00004196"/>
    </source>
</evidence>
<dbReference type="InterPro" id="IPR058923">
    <property type="entry name" value="RCC1-like_dom"/>
</dbReference>
<dbReference type="PRINTS" id="PR00633">
    <property type="entry name" value="RCCNDNSATION"/>
</dbReference>
<dbReference type="PANTHER" id="PTHR22870:SF466">
    <property type="entry name" value="ANKYRIN REPEAT-CONTAINING PROTEIN"/>
    <property type="match status" value="1"/>
</dbReference>
<accession>A0A318MS43</accession>
<feature type="compositionally biased region" description="Low complexity" evidence="3">
    <location>
        <begin position="60"/>
        <end position="84"/>
    </location>
</feature>
<feature type="chain" id="PRO_5039144681" description="RCC1-like domain-containing protein" evidence="5">
    <location>
        <begin position="26"/>
        <end position="1248"/>
    </location>
</feature>
<keyword evidence="5" id="KW-0732">Signal</keyword>
<dbReference type="InterPro" id="IPR051210">
    <property type="entry name" value="Ub_ligase/GEF_domain"/>
</dbReference>
<feature type="domain" description="RCC1-like" evidence="6">
    <location>
        <begin position="746"/>
        <end position="1038"/>
    </location>
</feature>
<keyword evidence="4" id="KW-0472">Membrane</keyword>
<sequence>MRQRSGMAVAALVFLLALSCTSALAGSNSSPSGAATPTTLDQQQEGGGLENPYGDDSPQAASPSFPLPTSSPLSHTTPTPASPTRDTAGDAAGVQDRSSAAWTVSFDTAGGGSVDRQTIPDGGQASRPSPDPARNGYLFDGWFQGDVAYDFTQPVTGSITLTAHWTKGDGHWAISPSQGPIAGGAKVTLTPPAQRGIRFSQLSMGGLHSAAISSDGNLYTWGENGSGELGDGTNTNQNTPVQVKKPQNTPEGFTWKQVSIGWSHSAAFGSDGNLYTWGENGRGQLGNGTNTNQKTPIPVNKPQNTPEGFTWKQFTLGDLNTAAFGSDGNLYIWGNNQYGQLGNGTTTNQNTPILVNKPQNTPEGFTWKQVSLSCNHSGAIGSDGNLYTWGWNYTGQLGDGTSTDRHTPTLVNKPQGAPVGFTWKQVSIGWQHSAAIGSDGNLYTWGQNYRTQLGDGSNTDRYTPTLVSKPQGAPVGFTWKQVSLGDWHSEALGSDGNFYIWGWNINGQLGDGTNTDRSRPIPVSKPQGAPVGFTWKYAIPGCNHSAAIGSDGNLYTWGVNSNGQLGNGTTTNQNTPTLVNFPGAAAPTSVLFGQAKATGITANQDGTWQASTPKHEPGGVDVTVGWSRNGSQPDDHLQYTYIAPEYQVGFTSKNDSCPAPTGMPPSQSVTQDGQAERPYPDPRAEGCLFDGWFQGDVAYDFSQPVTHDTILTAHWTREDTQHWSISPNHGPETGGTEVTLTPPAQRGIRFSQIRLGYNYSAAIGSDGNLYTWGGNDDGQLGNGTTTNQNRPAQIDKPQGAPEGFTWKQVILGGWHSAAIGSDGNLYTWGDDGSGQLGDGTNTNQKTPTLVNKPQGTPEGFTWKQVSLGGFHSAAIGSDGNLYTWGYNKYGQLGNGTTTNQNRPAQIDKPQGAPEGFAWKQVILGGWHSAAIGSDGNLYTWGRNDDGQLGNGTTTNQNRPAQIDKPQGAPEGFTWKLASLGEHHSAAIGSDGNLYTWGNNQYGQLGNGTTTNQNTPILVNKPQGAPEGFTWTQASLGDGDSAAFGSDGNLYVWGWNKYGELGDDTTTDRYTPTLVGKPQGAPDGFTWTQASLGWYHSAAIGSDGQLYTWGSNSNGQLGRDPSNAWPSSRPGPVGFPGKPQTTSVCFGQNQEQGTCLAAGKDLKPSPDGTWKVTTPPYTPGLAPVAIDWTQDGKQQETDKGNTYRYLSIASLPLTGGDGMLLLLATGLLTAGAATAAKSRQKQARTRQTA</sequence>
<feature type="signal peptide" evidence="5">
    <location>
        <begin position="1"/>
        <end position="25"/>
    </location>
</feature>
<name>A0A318MS43_9BIFI</name>
<feature type="region of interest" description="Disordered" evidence="3">
    <location>
        <begin position="652"/>
        <end position="682"/>
    </location>
</feature>
<feature type="region of interest" description="Disordered" evidence="3">
    <location>
        <begin position="26"/>
        <end position="133"/>
    </location>
</feature>
<evidence type="ECO:0000259" key="6">
    <source>
        <dbReference type="Pfam" id="PF25390"/>
    </source>
</evidence>
<dbReference type="Gene3D" id="2.130.10.30">
    <property type="entry name" value="Regulator of chromosome condensation 1/beta-lactamase-inhibitor protein II"/>
    <property type="match status" value="4"/>
</dbReference>
<comment type="caution">
    <text evidence="7">The sequence shown here is derived from an EMBL/GenBank/DDBJ whole genome shotgun (WGS) entry which is preliminary data.</text>
</comment>
<dbReference type="OrthoDB" id="9758365at2"/>
<dbReference type="Proteomes" id="UP000248128">
    <property type="component" value="Unassembled WGS sequence"/>
</dbReference>